<accession>A0A1B2JCB4</accession>
<dbReference type="InterPro" id="IPR027417">
    <property type="entry name" value="P-loop_NTPase"/>
</dbReference>
<sequence>MTLHNLSEKWWVDLDSANTQDRLKEVFCQLMQEGRQTDALHYLLDTDVTTDLWEHFSEHSTEYHIGLLVTLSNHLYYSFNDTRLLELFGNDSRFDLIVEFILSYTAKQQDGKYSEYIQSQMIQFMNSVFQNTHFPALRKVTKRVTSIGTWYILPNVNSLIPDDLQDLYKEALPESWIYDLIQLNQSLDVQSLLLTLITQLPTRRFIGPLLKHLHYVSYIETFFPQVYSDKGFQILVYYLDYPIDDISGQPILQENFLNNKISIFDRIHLALFEQDKSFFQGLKKNFSQIWSHLSIEKVEQIAISLEISTPLVKLSSSEVDYKRFVYNEIRHLQQVTEYPLVIDEKSIFYENKILPRIGNQYMDIADFRFRHSLLYHAEMCVLIFEELKKTLERISVESEDPLRYNGSSRKLCAVEDLAMQEIKVWNSDVPIRETSFTADIIVGTKQKNSWSQLKLGDSLILLHIIQPNRLDQNIQLQLGIKHLCLGQIHRLEATKKGKSLTLTLKLDSPMHSANLAFIPEKLNNSNSRALFERSQKKLELPNWYSNILHHVDVSSFPLPTKEDIQLTNVQWTELSSSGFNTKPADPKRRKGTNSLQAPFTISFEENNDIVVKSCPLLTSKVKENLTKEQIRVVLSTLKNRLTIVDGVPGSGKSLLSAVIANHFYKNFGKSTLILTSSIEYVEELLDCPGFRILQHQKMYDFERDLKALLDEVHQISQQLDMDHLYSNDVNSSILFFKDYIEPEWNKLKVSPSTEKNTAFHKILGSDTIEGMTEGYRKILQTFEDITFLKDILFFPPHQRIKLLKKKASFCILSLDQLVQEDELHFDNLIIDDAEQVPEFVSALPLKDVNRTALLGDSTKYSKFDDENKFSRFGHNWSFFHKLTGTIPPLKLSSNLRQPEEIFNLYSTNPKHIEKNDQVQIIKVAGKPIQIEPGNDQNIEEAEYCVYLYMLLKLTYPNRRTFIYTPFSAQKVLLEEIIRQRCPQNGLNVRLFSSLEQCDYSILSYVNNSAWNARFKMHINVLSRPRLQLFIFIHPKLLSRIEAPFPLLQKQSPQLKVHGTAIKSKSELITLLKNKMAHHP</sequence>
<dbReference type="OrthoDB" id="3981140at2759"/>
<keyword evidence="2" id="KW-1185">Reference proteome</keyword>
<dbReference type="PANTHER" id="PTHR10887">
    <property type="entry name" value="DNA2/NAM7 HELICASE FAMILY"/>
    <property type="match status" value="1"/>
</dbReference>
<reference evidence="1 2" key="1">
    <citation type="submission" date="2016-02" db="EMBL/GenBank/DDBJ databases">
        <title>Comparative genomic and transcriptomic foundation for Pichia pastoris.</title>
        <authorList>
            <person name="Love K.R."/>
            <person name="Shah K.A."/>
            <person name="Whittaker C.A."/>
            <person name="Wu J."/>
            <person name="Bartlett M.C."/>
            <person name="Ma D."/>
            <person name="Leeson R.L."/>
            <person name="Priest M."/>
            <person name="Young S.K."/>
            <person name="Love J.C."/>
        </authorList>
    </citation>
    <scope>NUCLEOTIDE SEQUENCE [LARGE SCALE GENOMIC DNA]</scope>
    <source>
        <strain evidence="1 2">ATCC 28485</strain>
    </source>
</reference>
<dbReference type="GO" id="GO:0071013">
    <property type="term" value="C:catalytic step 2 spliceosome"/>
    <property type="evidence" value="ECO:0007669"/>
    <property type="project" value="TreeGrafter"/>
</dbReference>
<dbReference type="PANTHER" id="PTHR10887:SF5">
    <property type="entry name" value="RNA HELICASE AQUARIUS"/>
    <property type="match status" value="1"/>
</dbReference>
<protein>
    <submittedName>
        <fullName evidence="1">BA75_02511T0</fullName>
    </submittedName>
</protein>
<dbReference type="InterPro" id="IPR045055">
    <property type="entry name" value="DNA2/NAM7-like"/>
</dbReference>
<name>A0A1B2JCB4_PICPA</name>
<evidence type="ECO:0000313" key="2">
    <source>
        <dbReference type="Proteomes" id="UP000094565"/>
    </source>
</evidence>
<evidence type="ECO:0000313" key="1">
    <source>
        <dbReference type="EMBL" id="ANZ75676.1"/>
    </source>
</evidence>
<gene>
    <name evidence="1" type="ORF">ATY40_BA7502511</name>
</gene>
<dbReference type="SUPFAM" id="SSF52540">
    <property type="entry name" value="P-loop containing nucleoside triphosphate hydrolases"/>
    <property type="match status" value="1"/>
</dbReference>
<dbReference type="Gene3D" id="3.40.50.300">
    <property type="entry name" value="P-loop containing nucleotide triphosphate hydrolases"/>
    <property type="match status" value="2"/>
</dbReference>
<dbReference type="EMBL" id="CP014585">
    <property type="protein sequence ID" value="ANZ75676.1"/>
    <property type="molecule type" value="Genomic_DNA"/>
</dbReference>
<dbReference type="Proteomes" id="UP000094565">
    <property type="component" value="Chromosome 2"/>
</dbReference>
<organism evidence="1 2">
    <name type="scientific">Komagataella pastoris</name>
    <name type="common">Yeast</name>
    <name type="synonym">Pichia pastoris</name>
    <dbReference type="NCBI Taxonomy" id="4922"/>
    <lineage>
        <taxon>Eukaryota</taxon>
        <taxon>Fungi</taxon>
        <taxon>Dikarya</taxon>
        <taxon>Ascomycota</taxon>
        <taxon>Saccharomycotina</taxon>
        <taxon>Pichiomycetes</taxon>
        <taxon>Pichiales</taxon>
        <taxon>Pichiaceae</taxon>
        <taxon>Komagataella</taxon>
    </lineage>
</organism>
<proteinExistence type="predicted"/>
<dbReference type="GO" id="GO:0003729">
    <property type="term" value="F:mRNA binding"/>
    <property type="evidence" value="ECO:0007669"/>
    <property type="project" value="TreeGrafter"/>
</dbReference>
<dbReference type="AlphaFoldDB" id="A0A1B2JCB4"/>